<feature type="compositionally biased region" description="Polar residues" evidence="15">
    <location>
        <begin position="383"/>
        <end position="403"/>
    </location>
</feature>
<feature type="compositionally biased region" description="Polar residues" evidence="15">
    <location>
        <begin position="604"/>
        <end position="629"/>
    </location>
</feature>
<comment type="subcellular location">
    <subcellularLocation>
        <location evidence="2">Golgi apparatus membrane</location>
        <topology evidence="2">Multi-pass membrane protein</topology>
    </subcellularLocation>
    <subcellularLocation>
        <location evidence="1">Mitochondrion membrane</location>
        <topology evidence="1">Multi-pass membrane protein</topology>
    </subcellularLocation>
</comment>
<feature type="domain" description="Palmitoyltransferase DHHC" evidence="16">
    <location>
        <begin position="102"/>
        <end position="217"/>
    </location>
</feature>
<feature type="compositionally biased region" description="Low complexity" evidence="15">
    <location>
        <begin position="559"/>
        <end position="596"/>
    </location>
</feature>
<feature type="region of interest" description="Disordered" evidence="15">
    <location>
        <begin position="309"/>
        <end position="403"/>
    </location>
</feature>
<feature type="transmembrane region" description="Helical" evidence="14">
    <location>
        <begin position="12"/>
        <end position="32"/>
    </location>
</feature>
<evidence type="ECO:0000256" key="15">
    <source>
        <dbReference type="SAM" id="MobiDB-lite"/>
    </source>
</evidence>
<protein>
    <recommendedName>
        <fullName evidence="14">Palmitoyltransferase</fullName>
        <ecNumber evidence="14">2.3.1.225</ecNumber>
    </recommendedName>
</protein>
<accession>A0A3P8WFP9</accession>
<sequence>MPAGGADSLKPSAFVPVCTAACLLVGSSSLFFVFTCPWLAVTVCPAVPPCCAVLFLFVLANFTMATFMDAGVLPIANEDEDKDDEFRAPLYKNVDVRGVQVRMKWCASCHFYRPPRCSHCSICDHCVEDFDHHCPWVNNCIGRRNYRYFFLFLLSLTCHMVLVFTFGLIYVLNHMDQLWKLHCTVTISGLFLIPVLGLTGFHLYLVSRGRTTNEQVTGKFQGGVNPFTRGCCNNLDKPPDLCCRLDRPMSEKVGDNGIQSPNFHTKVPVVDYDLAAPLVTVGQQERKCLKRYYFFLFCQQSSVRAVNLPDTKHQTSGPPPLPSSSSSSLSYDNLINPTDPQLLPQRAPPSSCYHPHFMTLGRDGTVGQRPAPPSYSPVFIGVSRQSPQPREISPSLQGLTSRDASPSFQGFIQRDLSPIFQGPLLRDLASHSVTTRDVPPPPGLTIRDIASQSLRDLGPQGLTPQKSSVTTRYDGYSKTIMASIQEKREMEERDRMLRLQARSQGLYGPDIGIYDIPNRRSLPPDNIRLPGSRGPTPPAYGSREFLMSTGLHGYGARASTLSSSSTSSLTRGPKTSSSPLQSSSSSSLQSKGRSSSPAYCPLERQSQPLPSSTATLPRLPSSSGPSYTSYATVKRTSVKHSSEAKDCVTLGALK</sequence>
<evidence type="ECO:0000256" key="9">
    <source>
        <dbReference type="ARBA" id="ARBA00023139"/>
    </source>
</evidence>
<gene>
    <name evidence="17" type="primary">ZDHHC8</name>
</gene>
<evidence type="ECO:0000256" key="10">
    <source>
        <dbReference type="ARBA" id="ARBA00023288"/>
    </source>
</evidence>
<reference evidence="17 18" key="1">
    <citation type="journal article" date="2014" name="Nat. Genet.">
        <title>Whole-genome sequence of a flatfish provides insights into ZW sex chromosome evolution and adaptation to a benthic lifestyle.</title>
        <authorList>
            <person name="Chen S."/>
            <person name="Zhang G."/>
            <person name="Shao C."/>
            <person name="Huang Q."/>
            <person name="Liu G."/>
            <person name="Zhang P."/>
            <person name="Song W."/>
            <person name="An N."/>
            <person name="Chalopin D."/>
            <person name="Volff J.N."/>
            <person name="Hong Y."/>
            <person name="Li Q."/>
            <person name="Sha Z."/>
            <person name="Zhou H."/>
            <person name="Xie M."/>
            <person name="Yu Q."/>
            <person name="Liu Y."/>
            <person name="Xiang H."/>
            <person name="Wang N."/>
            <person name="Wu K."/>
            <person name="Yang C."/>
            <person name="Zhou Q."/>
            <person name="Liao X."/>
            <person name="Yang L."/>
            <person name="Hu Q."/>
            <person name="Zhang J."/>
            <person name="Meng L."/>
            <person name="Jin L."/>
            <person name="Tian Y."/>
            <person name="Lian J."/>
            <person name="Yang J."/>
            <person name="Miao G."/>
            <person name="Liu S."/>
            <person name="Liang Z."/>
            <person name="Yan F."/>
            <person name="Li Y."/>
            <person name="Sun B."/>
            <person name="Zhang H."/>
            <person name="Zhang J."/>
            <person name="Zhu Y."/>
            <person name="Du M."/>
            <person name="Zhao Y."/>
            <person name="Schartl M."/>
            <person name="Tang Q."/>
            <person name="Wang J."/>
        </authorList>
    </citation>
    <scope>NUCLEOTIDE SEQUENCE</scope>
</reference>
<keyword evidence="8 14" id="KW-0472">Membrane</keyword>
<organism evidence="17 18">
    <name type="scientific">Cynoglossus semilaevis</name>
    <name type="common">Tongue sole</name>
    <dbReference type="NCBI Taxonomy" id="244447"/>
    <lineage>
        <taxon>Eukaryota</taxon>
        <taxon>Metazoa</taxon>
        <taxon>Chordata</taxon>
        <taxon>Craniata</taxon>
        <taxon>Vertebrata</taxon>
        <taxon>Euteleostomi</taxon>
        <taxon>Actinopterygii</taxon>
        <taxon>Neopterygii</taxon>
        <taxon>Teleostei</taxon>
        <taxon>Neoteleostei</taxon>
        <taxon>Acanthomorphata</taxon>
        <taxon>Carangaria</taxon>
        <taxon>Pleuronectiformes</taxon>
        <taxon>Pleuronectoidei</taxon>
        <taxon>Cynoglossidae</taxon>
        <taxon>Cynoglossinae</taxon>
        <taxon>Cynoglossus</taxon>
    </lineage>
</organism>
<evidence type="ECO:0000256" key="13">
    <source>
        <dbReference type="ARBA" id="ARBA00047790"/>
    </source>
</evidence>
<comment type="catalytic activity">
    <reaction evidence="13">
        <text>L-cysteinyl-[protein] + hexadecanoyl-CoA = S-hexadecanoyl-L-cysteinyl-[protein] + CoA</text>
        <dbReference type="Rhea" id="RHEA:36683"/>
        <dbReference type="Rhea" id="RHEA-COMP:10131"/>
        <dbReference type="Rhea" id="RHEA-COMP:11032"/>
        <dbReference type="ChEBI" id="CHEBI:29950"/>
        <dbReference type="ChEBI" id="CHEBI:57287"/>
        <dbReference type="ChEBI" id="CHEBI:57379"/>
        <dbReference type="ChEBI" id="CHEBI:74151"/>
        <dbReference type="EC" id="2.3.1.225"/>
    </reaction>
    <physiologicalReaction direction="left-to-right" evidence="13">
        <dbReference type="Rhea" id="RHEA:36684"/>
    </physiologicalReaction>
</comment>
<dbReference type="InParanoid" id="A0A3P8WFP9"/>
<evidence type="ECO:0000259" key="16">
    <source>
        <dbReference type="Pfam" id="PF01529"/>
    </source>
</evidence>
<evidence type="ECO:0000313" key="18">
    <source>
        <dbReference type="Proteomes" id="UP000265120"/>
    </source>
</evidence>
<keyword evidence="6" id="KW-0333">Golgi apparatus</keyword>
<dbReference type="EC" id="2.3.1.225" evidence="14"/>
<evidence type="ECO:0000256" key="12">
    <source>
        <dbReference type="ARBA" id="ARBA00023463"/>
    </source>
</evidence>
<keyword evidence="9" id="KW-0564">Palmitate</keyword>
<evidence type="ECO:0000256" key="2">
    <source>
        <dbReference type="ARBA" id="ARBA00004653"/>
    </source>
</evidence>
<evidence type="ECO:0000256" key="8">
    <source>
        <dbReference type="ARBA" id="ARBA00023136"/>
    </source>
</evidence>
<feature type="transmembrane region" description="Helical" evidence="14">
    <location>
        <begin position="38"/>
        <end position="59"/>
    </location>
</feature>
<dbReference type="AlphaFoldDB" id="A0A3P8WFP9"/>
<dbReference type="OMA" id="KYTARPC"/>
<dbReference type="Pfam" id="PF01529">
    <property type="entry name" value="DHHC"/>
    <property type="match status" value="1"/>
</dbReference>
<dbReference type="PROSITE" id="PS50216">
    <property type="entry name" value="DHHC"/>
    <property type="match status" value="1"/>
</dbReference>
<keyword evidence="4 14" id="KW-0812">Transmembrane</keyword>
<keyword evidence="3 14" id="KW-0808">Transferase</keyword>
<feature type="region of interest" description="Disordered" evidence="15">
    <location>
        <begin position="557"/>
        <end position="629"/>
    </location>
</feature>
<reference evidence="17" key="2">
    <citation type="submission" date="2025-08" db="UniProtKB">
        <authorList>
            <consortium name="Ensembl"/>
        </authorList>
    </citation>
    <scope>IDENTIFICATION</scope>
</reference>
<evidence type="ECO:0000256" key="14">
    <source>
        <dbReference type="RuleBase" id="RU079119"/>
    </source>
</evidence>
<proteinExistence type="inferred from homology"/>
<reference evidence="17" key="3">
    <citation type="submission" date="2025-09" db="UniProtKB">
        <authorList>
            <consortium name="Ensembl"/>
        </authorList>
    </citation>
    <scope>IDENTIFICATION</scope>
</reference>
<dbReference type="GO" id="GO:0000139">
    <property type="term" value="C:Golgi membrane"/>
    <property type="evidence" value="ECO:0007669"/>
    <property type="project" value="UniProtKB-SubCell"/>
</dbReference>
<comment type="domain">
    <text evidence="14">The DHHC domain is required for palmitoyltransferase activity.</text>
</comment>
<dbReference type="GeneTree" id="ENSGT00940000158044"/>
<dbReference type="GO" id="GO:0019706">
    <property type="term" value="F:protein-cysteine S-palmitoyltransferase activity"/>
    <property type="evidence" value="ECO:0007669"/>
    <property type="project" value="UniProtKB-EC"/>
</dbReference>
<feature type="region of interest" description="Disordered" evidence="15">
    <location>
        <begin position="516"/>
        <end position="544"/>
    </location>
</feature>
<dbReference type="InterPro" id="IPR001594">
    <property type="entry name" value="Palmitoyltrfase_DHHC"/>
</dbReference>
<evidence type="ECO:0000256" key="4">
    <source>
        <dbReference type="ARBA" id="ARBA00022692"/>
    </source>
</evidence>
<feature type="transmembrane region" description="Helical" evidence="14">
    <location>
        <begin position="148"/>
        <end position="172"/>
    </location>
</feature>
<evidence type="ECO:0000256" key="5">
    <source>
        <dbReference type="ARBA" id="ARBA00022989"/>
    </source>
</evidence>
<dbReference type="Proteomes" id="UP000265120">
    <property type="component" value="Chromosome 14"/>
</dbReference>
<keyword evidence="7" id="KW-0496">Mitochondrion</keyword>
<keyword evidence="18" id="KW-1185">Reference proteome</keyword>
<dbReference type="STRING" id="244447.ENSCSEP00000026298"/>
<dbReference type="GO" id="GO:0031966">
    <property type="term" value="C:mitochondrial membrane"/>
    <property type="evidence" value="ECO:0007669"/>
    <property type="project" value="UniProtKB-SubCell"/>
</dbReference>
<keyword evidence="5 14" id="KW-1133">Transmembrane helix</keyword>
<name>A0A3P8WFP9_CYNSE</name>
<evidence type="ECO:0000256" key="7">
    <source>
        <dbReference type="ARBA" id="ARBA00023128"/>
    </source>
</evidence>
<evidence type="ECO:0000256" key="6">
    <source>
        <dbReference type="ARBA" id="ARBA00023034"/>
    </source>
</evidence>
<feature type="transmembrane region" description="Helical" evidence="14">
    <location>
        <begin position="184"/>
        <end position="205"/>
    </location>
</feature>
<evidence type="ECO:0000256" key="3">
    <source>
        <dbReference type="ARBA" id="ARBA00022679"/>
    </source>
</evidence>
<dbReference type="PANTHER" id="PTHR12349:SF1">
    <property type="entry name" value="PALMITOYLTRANSFERASE ZDHHC8"/>
    <property type="match status" value="1"/>
</dbReference>
<keyword evidence="11 14" id="KW-0012">Acyltransferase</keyword>
<keyword evidence="10" id="KW-0449">Lipoprotein</keyword>
<evidence type="ECO:0000313" key="17">
    <source>
        <dbReference type="Ensembl" id="ENSCSEP00000026298.1"/>
    </source>
</evidence>
<evidence type="ECO:0000256" key="11">
    <source>
        <dbReference type="ARBA" id="ARBA00023315"/>
    </source>
</evidence>
<comment type="similarity">
    <text evidence="12">Belongs to the DHHC palmitoyltransferase family. ERF2/ZDHHC9 subfamily.</text>
</comment>
<evidence type="ECO:0000256" key="1">
    <source>
        <dbReference type="ARBA" id="ARBA00004225"/>
    </source>
</evidence>
<dbReference type="PANTHER" id="PTHR12349">
    <property type="entry name" value="ANKYRIN REPEAT AND LEM DOMAIN-CONTAINING PROTEIN 2"/>
    <property type="match status" value="1"/>
</dbReference>
<dbReference type="Ensembl" id="ENSCSET00000026638.1">
    <property type="protein sequence ID" value="ENSCSEP00000026298.1"/>
    <property type="gene ID" value="ENSCSEG00000016795.1"/>
</dbReference>